<keyword evidence="4 10" id="KW-0808">Transferase</keyword>
<keyword evidence="2 10" id="KW-0132">Cell division</keyword>
<dbReference type="UniPathway" id="UPA00219"/>
<evidence type="ECO:0000256" key="6">
    <source>
        <dbReference type="ARBA" id="ARBA00022984"/>
    </source>
</evidence>
<organism evidence="13 14">
    <name type="scientific">Horticoccus luteus</name>
    <dbReference type="NCBI Taxonomy" id="2862869"/>
    <lineage>
        <taxon>Bacteria</taxon>
        <taxon>Pseudomonadati</taxon>
        <taxon>Verrucomicrobiota</taxon>
        <taxon>Opitutia</taxon>
        <taxon>Opitutales</taxon>
        <taxon>Opitutaceae</taxon>
        <taxon>Horticoccus</taxon>
    </lineage>
</organism>
<feature type="binding site" evidence="10">
    <location>
        <position position="194"/>
    </location>
    <ligand>
        <name>UDP-N-acetyl-alpha-D-glucosamine</name>
        <dbReference type="ChEBI" id="CHEBI:57705"/>
    </ligand>
</feature>
<dbReference type="Proteomes" id="UP000825051">
    <property type="component" value="Chromosome"/>
</dbReference>
<dbReference type="PANTHER" id="PTHR21015">
    <property type="entry name" value="UDP-N-ACETYLGLUCOSAMINE--N-ACETYLMURAMYL-(PENTAPEPTIDE) PYROPHOSPHORYL-UNDECAPRENOL N-ACETYLGLUCOSAMINE TRANSFERASE 1"/>
    <property type="match status" value="1"/>
</dbReference>
<evidence type="ECO:0000256" key="4">
    <source>
        <dbReference type="ARBA" id="ARBA00022679"/>
    </source>
</evidence>
<evidence type="ECO:0000256" key="1">
    <source>
        <dbReference type="ARBA" id="ARBA00022475"/>
    </source>
</evidence>
<feature type="binding site" evidence="10">
    <location>
        <position position="295"/>
    </location>
    <ligand>
        <name>UDP-N-acetyl-alpha-D-glucosamine</name>
        <dbReference type="ChEBI" id="CHEBI:57705"/>
    </ligand>
</feature>
<dbReference type="Gene3D" id="3.40.50.2000">
    <property type="entry name" value="Glycogen Phosphorylase B"/>
    <property type="match status" value="2"/>
</dbReference>
<feature type="domain" description="Glycosyl transferase family 28 C-terminal" evidence="12">
    <location>
        <begin position="188"/>
        <end position="325"/>
    </location>
</feature>
<evidence type="ECO:0000256" key="3">
    <source>
        <dbReference type="ARBA" id="ARBA00022676"/>
    </source>
</evidence>
<proteinExistence type="inferred from homology"/>
<gene>
    <name evidence="10" type="primary">murG</name>
    <name evidence="13" type="ORF">K0B96_12265</name>
</gene>
<keyword evidence="3 10" id="KW-0328">Glycosyltransferase</keyword>
<keyword evidence="8 10" id="KW-0131">Cell cycle</keyword>
<dbReference type="HAMAP" id="MF_00033">
    <property type="entry name" value="MurG"/>
    <property type="match status" value="1"/>
</dbReference>
<dbReference type="KEGG" id="ole:K0B96_12265"/>
<dbReference type="SUPFAM" id="SSF53756">
    <property type="entry name" value="UDP-Glycosyltransferase/glycogen phosphorylase"/>
    <property type="match status" value="1"/>
</dbReference>
<dbReference type="CDD" id="cd03785">
    <property type="entry name" value="GT28_MurG"/>
    <property type="match status" value="1"/>
</dbReference>
<keyword evidence="1 10" id="KW-1003">Cell membrane</keyword>
<evidence type="ECO:0000256" key="7">
    <source>
        <dbReference type="ARBA" id="ARBA00023136"/>
    </source>
</evidence>
<dbReference type="Pfam" id="PF04101">
    <property type="entry name" value="Glyco_tran_28_C"/>
    <property type="match status" value="1"/>
</dbReference>
<evidence type="ECO:0000313" key="14">
    <source>
        <dbReference type="Proteomes" id="UP000825051"/>
    </source>
</evidence>
<comment type="similarity">
    <text evidence="10">Belongs to the glycosyltransferase 28 family. MurG subfamily.</text>
</comment>
<comment type="caution">
    <text evidence="10">Lacks conserved residue(s) required for the propagation of feature annotation.</text>
</comment>
<evidence type="ECO:0000256" key="9">
    <source>
        <dbReference type="ARBA" id="ARBA00023316"/>
    </source>
</evidence>
<accession>A0A8F9TU63</accession>
<keyword evidence="14" id="KW-1185">Reference proteome</keyword>
<evidence type="ECO:0000259" key="12">
    <source>
        <dbReference type="Pfam" id="PF04101"/>
    </source>
</evidence>
<comment type="catalytic activity">
    <reaction evidence="10">
        <text>di-trans,octa-cis-undecaprenyl diphospho-N-acetyl-alpha-D-muramoyl-L-alanyl-D-glutamyl-meso-2,6-diaminopimeloyl-D-alanyl-D-alanine + UDP-N-acetyl-alpha-D-glucosamine = di-trans,octa-cis-undecaprenyl diphospho-[N-acetyl-alpha-D-glucosaminyl-(1-&gt;4)]-N-acetyl-alpha-D-muramoyl-L-alanyl-D-glutamyl-meso-2,6-diaminopimeloyl-D-alanyl-D-alanine + UDP + H(+)</text>
        <dbReference type="Rhea" id="RHEA:31227"/>
        <dbReference type="ChEBI" id="CHEBI:15378"/>
        <dbReference type="ChEBI" id="CHEBI:57705"/>
        <dbReference type="ChEBI" id="CHEBI:58223"/>
        <dbReference type="ChEBI" id="CHEBI:61387"/>
        <dbReference type="ChEBI" id="CHEBI:61388"/>
        <dbReference type="EC" id="2.4.1.227"/>
    </reaction>
</comment>
<keyword evidence="9 10" id="KW-0961">Cell wall biogenesis/degradation</keyword>
<dbReference type="GO" id="GO:0051301">
    <property type="term" value="P:cell division"/>
    <property type="evidence" value="ECO:0007669"/>
    <property type="project" value="UniProtKB-KW"/>
</dbReference>
<dbReference type="GO" id="GO:0050511">
    <property type="term" value="F:undecaprenyldiphospho-muramoylpentapeptide beta-N-acetylglucosaminyltransferase activity"/>
    <property type="evidence" value="ECO:0007669"/>
    <property type="project" value="UniProtKB-UniRule"/>
</dbReference>
<feature type="binding site" evidence="10">
    <location>
        <position position="123"/>
    </location>
    <ligand>
        <name>UDP-N-acetyl-alpha-D-glucosamine</name>
        <dbReference type="ChEBI" id="CHEBI:57705"/>
    </ligand>
</feature>
<dbReference type="EC" id="2.4.1.227" evidence="10"/>
<keyword evidence="6 10" id="KW-0573">Peptidoglycan synthesis</keyword>
<evidence type="ECO:0000313" key="13">
    <source>
        <dbReference type="EMBL" id="QYM78081.1"/>
    </source>
</evidence>
<dbReference type="InterPro" id="IPR004276">
    <property type="entry name" value="GlycoTrans_28_N"/>
</dbReference>
<evidence type="ECO:0000256" key="8">
    <source>
        <dbReference type="ARBA" id="ARBA00023306"/>
    </source>
</evidence>
<feature type="binding site" evidence="10">
    <location>
        <begin position="11"/>
        <end position="13"/>
    </location>
    <ligand>
        <name>UDP-N-acetyl-alpha-D-glucosamine</name>
        <dbReference type="ChEBI" id="CHEBI:57705"/>
    </ligand>
</feature>
<dbReference type="RefSeq" id="WP_220161185.1">
    <property type="nucleotide sequence ID" value="NZ_CP080507.1"/>
</dbReference>
<dbReference type="EMBL" id="CP080507">
    <property type="protein sequence ID" value="QYM78081.1"/>
    <property type="molecule type" value="Genomic_DNA"/>
</dbReference>
<reference evidence="13" key="1">
    <citation type="submission" date="2021-08" db="EMBL/GenBank/DDBJ databases">
        <title>Genome of a novel bacterium of the phylum Verrucomicrobia, Oleiharenicola sp. KSB-15.</title>
        <authorList>
            <person name="Chung J.-H."/>
            <person name="Ahn J.-H."/>
            <person name="Yoon Y."/>
            <person name="Kim D.-Y."/>
            <person name="An S.-H."/>
            <person name="Park I."/>
            <person name="Yeon J."/>
        </authorList>
    </citation>
    <scope>NUCLEOTIDE SEQUENCE</scope>
    <source>
        <strain evidence="13">KSB-15</strain>
    </source>
</reference>
<dbReference type="AlphaFoldDB" id="A0A8F9TU63"/>
<evidence type="ECO:0000256" key="10">
    <source>
        <dbReference type="HAMAP-Rule" id="MF_00033"/>
    </source>
</evidence>
<comment type="subcellular location">
    <subcellularLocation>
        <location evidence="10">Cell membrane</location>
        <topology evidence="10">Peripheral membrane protein</topology>
        <orientation evidence="10">Cytoplasmic side</orientation>
    </subcellularLocation>
</comment>
<keyword evidence="5 10" id="KW-0133">Cell shape</keyword>
<dbReference type="GO" id="GO:0009252">
    <property type="term" value="P:peptidoglycan biosynthetic process"/>
    <property type="evidence" value="ECO:0007669"/>
    <property type="project" value="UniProtKB-UniRule"/>
</dbReference>
<comment type="function">
    <text evidence="10">Cell wall formation. Catalyzes the transfer of a GlcNAc subunit on undecaprenyl-pyrophosphoryl-MurNAc-pentapeptide (lipid intermediate I) to form undecaprenyl-pyrophosphoryl-MurNAc-(pentapeptide)GlcNAc (lipid intermediate II).</text>
</comment>
<evidence type="ECO:0000256" key="5">
    <source>
        <dbReference type="ARBA" id="ARBA00022960"/>
    </source>
</evidence>
<comment type="pathway">
    <text evidence="10">Cell wall biogenesis; peptidoglycan biosynthesis.</text>
</comment>
<dbReference type="InterPro" id="IPR006009">
    <property type="entry name" value="GlcNAc_MurG"/>
</dbReference>
<evidence type="ECO:0000256" key="2">
    <source>
        <dbReference type="ARBA" id="ARBA00022618"/>
    </source>
</evidence>
<evidence type="ECO:0000259" key="11">
    <source>
        <dbReference type="Pfam" id="PF03033"/>
    </source>
</evidence>
<keyword evidence="7 10" id="KW-0472">Membrane</keyword>
<dbReference type="Pfam" id="PF03033">
    <property type="entry name" value="Glyco_transf_28"/>
    <property type="match status" value="1"/>
</dbReference>
<name>A0A8F9TU63_9BACT</name>
<sequence>MSKFLISCGGTGGHLSPGISLAEGLTDRGHEVVLLISTKKVDARLAEKYPQFKFLRVPGSAFGWSPWKMARCVFSQAHGFLFSLRLVRRSHADAVVGFGGFTSAAIVLAGRLAGVRVAVHESNRVPGRAVRLFGRFADRVYLPLGIRLASVRTKATRHVGMPVRREIKRLPRATACEAFGLDPGLPVLAVFGGSQGAAPLNQWVTDNVEALALEGVQICCVTGMGKGQPESRELRSKHGRPVRVVFMPFCDRVADLLSAADLVLSRAGAGTLAELIRCETPAILVPYPQAADDHQRANAAFFERQGGGVVVDQMFIASLRAEVLDTIFNDWLLRRFRTNLQRMDRANSLDLMLRDLEELTAPPARRPALAVAAT</sequence>
<dbReference type="PANTHER" id="PTHR21015:SF22">
    <property type="entry name" value="GLYCOSYLTRANSFERASE"/>
    <property type="match status" value="1"/>
</dbReference>
<feature type="domain" description="Glycosyltransferase family 28 N-terminal" evidence="11">
    <location>
        <begin position="5"/>
        <end position="141"/>
    </location>
</feature>
<feature type="binding site" evidence="10">
    <location>
        <position position="164"/>
    </location>
    <ligand>
        <name>UDP-N-acetyl-alpha-D-glucosamine</name>
        <dbReference type="ChEBI" id="CHEBI:57705"/>
    </ligand>
</feature>
<dbReference type="GO" id="GO:0071555">
    <property type="term" value="P:cell wall organization"/>
    <property type="evidence" value="ECO:0007669"/>
    <property type="project" value="UniProtKB-KW"/>
</dbReference>
<dbReference type="GO" id="GO:0005975">
    <property type="term" value="P:carbohydrate metabolic process"/>
    <property type="evidence" value="ECO:0007669"/>
    <property type="project" value="InterPro"/>
</dbReference>
<dbReference type="GO" id="GO:0005886">
    <property type="term" value="C:plasma membrane"/>
    <property type="evidence" value="ECO:0007669"/>
    <property type="project" value="UniProtKB-SubCell"/>
</dbReference>
<dbReference type="InterPro" id="IPR007235">
    <property type="entry name" value="Glyco_trans_28_C"/>
</dbReference>
<dbReference type="GO" id="GO:0008360">
    <property type="term" value="P:regulation of cell shape"/>
    <property type="evidence" value="ECO:0007669"/>
    <property type="project" value="UniProtKB-KW"/>
</dbReference>
<protein>
    <recommendedName>
        <fullName evidence="10">UDP-N-acetylglucosamine--N-acetylmuramyl-(pentapeptide) pyrophosphoryl-undecaprenol N-acetylglucosamine transferase</fullName>
        <ecNumber evidence="10">2.4.1.227</ecNumber>
    </recommendedName>
    <alternativeName>
        <fullName evidence="10">Undecaprenyl-PP-MurNAc-pentapeptide-UDPGlcNAc GlcNAc transferase</fullName>
    </alternativeName>
</protein>